<reference evidence="3" key="2">
    <citation type="submission" date="2021-09" db="EMBL/GenBank/DDBJ databases">
        <authorList>
            <person name="Jia N."/>
            <person name="Wang J."/>
            <person name="Shi W."/>
            <person name="Du L."/>
            <person name="Sun Y."/>
            <person name="Zhan W."/>
            <person name="Jiang J."/>
            <person name="Wang Q."/>
            <person name="Zhang B."/>
            <person name="Ji P."/>
            <person name="Sakyi L.B."/>
            <person name="Cui X."/>
            <person name="Yuan T."/>
            <person name="Jiang B."/>
            <person name="Yang W."/>
            <person name="Lam T.T.-Y."/>
            <person name="Chang Q."/>
            <person name="Ding S."/>
            <person name="Wang X."/>
            <person name="Zhu J."/>
            <person name="Ruan X."/>
            <person name="Zhao L."/>
            <person name="Wei J."/>
            <person name="Que T."/>
            <person name="Du C."/>
            <person name="Cheng J."/>
            <person name="Dai P."/>
            <person name="Han X."/>
            <person name="Huang E."/>
            <person name="Gao Y."/>
            <person name="Liu J."/>
            <person name="Shao H."/>
            <person name="Ye R."/>
            <person name="Li L."/>
            <person name="Wei W."/>
            <person name="Wang X."/>
            <person name="Wang C."/>
            <person name="Huo Q."/>
            <person name="Li W."/>
            <person name="Guo W."/>
            <person name="Chen H."/>
            <person name="Chen S."/>
            <person name="Zhou L."/>
            <person name="Zhou L."/>
            <person name="Ni X."/>
            <person name="Tian J."/>
            <person name="Zhou Y."/>
            <person name="Sheng Y."/>
            <person name="Liu T."/>
            <person name="Pan Y."/>
            <person name="Xia L."/>
            <person name="Li J."/>
            <person name="Zhao F."/>
            <person name="Cao W."/>
        </authorList>
    </citation>
    <scope>NUCLEOTIDE SEQUENCE</scope>
    <source>
        <strain evidence="3">Rmic-2018</strain>
        <tissue evidence="3">Larvae</tissue>
    </source>
</reference>
<dbReference type="AlphaFoldDB" id="A0A9J6EEG8"/>
<evidence type="ECO:0000313" key="3">
    <source>
        <dbReference type="EMBL" id="KAH8032682.1"/>
    </source>
</evidence>
<comment type="caution">
    <text evidence="3">The sequence shown here is derived from an EMBL/GenBank/DDBJ whole genome shotgun (WGS) entry which is preliminary data.</text>
</comment>
<accession>A0A9J6EEG8</accession>
<dbReference type="InterPro" id="IPR015216">
    <property type="entry name" value="SANTA"/>
</dbReference>
<reference evidence="3" key="1">
    <citation type="journal article" date="2020" name="Cell">
        <title>Large-Scale Comparative Analyses of Tick Genomes Elucidate Their Genetic Diversity and Vector Capacities.</title>
        <authorList>
            <consortium name="Tick Genome and Microbiome Consortium (TIGMIC)"/>
            <person name="Jia N."/>
            <person name="Wang J."/>
            <person name="Shi W."/>
            <person name="Du L."/>
            <person name="Sun Y."/>
            <person name="Zhan W."/>
            <person name="Jiang J.F."/>
            <person name="Wang Q."/>
            <person name="Zhang B."/>
            <person name="Ji P."/>
            <person name="Bell-Sakyi L."/>
            <person name="Cui X.M."/>
            <person name="Yuan T.T."/>
            <person name="Jiang B.G."/>
            <person name="Yang W.F."/>
            <person name="Lam T.T."/>
            <person name="Chang Q.C."/>
            <person name="Ding S.J."/>
            <person name="Wang X.J."/>
            <person name="Zhu J.G."/>
            <person name="Ruan X.D."/>
            <person name="Zhao L."/>
            <person name="Wei J.T."/>
            <person name="Ye R.Z."/>
            <person name="Que T.C."/>
            <person name="Du C.H."/>
            <person name="Zhou Y.H."/>
            <person name="Cheng J.X."/>
            <person name="Dai P.F."/>
            <person name="Guo W.B."/>
            <person name="Han X.H."/>
            <person name="Huang E.J."/>
            <person name="Li L.F."/>
            <person name="Wei W."/>
            <person name="Gao Y.C."/>
            <person name="Liu J.Z."/>
            <person name="Shao H.Z."/>
            <person name="Wang X."/>
            <person name="Wang C.C."/>
            <person name="Yang T.C."/>
            <person name="Huo Q.B."/>
            <person name="Li W."/>
            <person name="Chen H.Y."/>
            <person name="Chen S.E."/>
            <person name="Zhou L.G."/>
            <person name="Ni X.B."/>
            <person name="Tian J.H."/>
            <person name="Sheng Y."/>
            <person name="Liu T."/>
            <person name="Pan Y.S."/>
            <person name="Xia L.Y."/>
            <person name="Li J."/>
            <person name="Zhao F."/>
            <person name="Cao W.C."/>
        </authorList>
    </citation>
    <scope>NUCLEOTIDE SEQUENCE</scope>
    <source>
        <strain evidence="3">Rmic-2018</strain>
    </source>
</reference>
<feature type="region of interest" description="Disordered" evidence="1">
    <location>
        <begin position="113"/>
        <end position="140"/>
    </location>
</feature>
<dbReference type="Pfam" id="PF09133">
    <property type="entry name" value="SANTA"/>
    <property type="match status" value="1"/>
</dbReference>
<name>A0A9J6EEG8_RHIMP</name>
<proteinExistence type="predicted"/>
<dbReference type="Proteomes" id="UP000821866">
    <property type="component" value="Chromosome 2"/>
</dbReference>
<evidence type="ECO:0000313" key="4">
    <source>
        <dbReference type="Proteomes" id="UP000821866"/>
    </source>
</evidence>
<organism evidence="3 4">
    <name type="scientific">Rhipicephalus microplus</name>
    <name type="common">Cattle tick</name>
    <name type="synonym">Boophilus microplus</name>
    <dbReference type="NCBI Taxonomy" id="6941"/>
    <lineage>
        <taxon>Eukaryota</taxon>
        <taxon>Metazoa</taxon>
        <taxon>Ecdysozoa</taxon>
        <taxon>Arthropoda</taxon>
        <taxon>Chelicerata</taxon>
        <taxon>Arachnida</taxon>
        <taxon>Acari</taxon>
        <taxon>Parasitiformes</taxon>
        <taxon>Ixodida</taxon>
        <taxon>Ixodoidea</taxon>
        <taxon>Ixodidae</taxon>
        <taxon>Rhipicephalinae</taxon>
        <taxon>Rhipicephalus</taxon>
        <taxon>Boophilus</taxon>
    </lineage>
</organism>
<evidence type="ECO:0000256" key="1">
    <source>
        <dbReference type="SAM" id="MobiDB-lite"/>
    </source>
</evidence>
<keyword evidence="4" id="KW-1185">Reference proteome</keyword>
<dbReference type="EMBL" id="JABSTU010000004">
    <property type="protein sequence ID" value="KAH8032682.1"/>
    <property type="molecule type" value="Genomic_DNA"/>
</dbReference>
<sequence>MRRLEQWGIVPVSAYDFAIEGREKTGELLRTAKVHKRLSSAHILCVDGRSYELVGPFNRAAGARGCIPARILDAFVNGVPRNWRQVILGWGEEEINAPHCCEAESPVKFPDLRPQPCSADSDSQKMRPGQQRRQYSRVVSPIKKHRISRAPMELSPCVLLLCR</sequence>
<protein>
    <recommendedName>
        <fullName evidence="2">SANTA domain-containing protein</fullName>
    </recommendedName>
</protein>
<evidence type="ECO:0000259" key="2">
    <source>
        <dbReference type="Pfam" id="PF09133"/>
    </source>
</evidence>
<feature type="domain" description="SANTA" evidence="2">
    <location>
        <begin position="4"/>
        <end position="85"/>
    </location>
</feature>
<gene>
    <name evidence="3" type="ORF">HPB51_000467</name>
</gene>